<organism evidence="7 8">
    <name type="scientific">Ideonella alba</name>
    <dbReference type="NCBI Taxonomy" id="2824118"/>
    <lineage>
        <taxon>Bacteria</taxon>
        <taxon>Pseudomonadati</taxon>
        <taxon>Pseudomonadota</taxon>
        <taxon>Betaproteobacteria</taxon>
        <taxon>Burkholderiales</taxon>
        <taxon>Sphaerotilaceae</taxon>
        <taxon>Ideonella</taxon>
    </lineage>
</organism>
<comment type="subcellular location">
    <subcellularLocation>
        <location evidence="6">Cell membrane</location>
        <topology evidence="6">Multi-pass membrane protein</topology>
    </subcellularLocation>
    <subcellularLocation>
        <location evidence="1">Membrane</location>
    </subcellularLocation>
</comment>
<comment type="similarity">
    <text evidence="2 6">Belongs to the SURF1 family.</text>
</comment>
<accession>A0A941BKS4</accession>
<dbReference type="PROSITE" id="PS50895">
    <property type="entry name" value="SURF1"/>
    <property type="match status" value="1"/>
</dbReference>
<dbReference type="GO" id="GO:0005886">
    <property type="term" value="C:plasma membrane"/>
    <property type="evidence" value="ECO:0007669"/>
    <property type="project" value="UniProtKB-SubCell"/>
</dbReference>
<evidence type="ECO:0000313" key="7">
    <source>
        <dbReference type="EMBL" id="MBQ0930439.1"/>
    </source>
</evidence>
<evidence type="ECO:0000256" key="2">
    <source>
        <dbReference type="ARBA" id="ARBA00007165"/>
    </source>
</evidence>
<evidence type="ECO:0000256" key="1">
    <source>
        <dbReference type="ARBA" id="ARBA00004370"/>
    </source>
</evidence>
<comment type="caution">
    <text evidence="6">Lacks conserved residue(s) required for the propagation of feature annotation.</text>
</comment>
<evidence type="ECO:0000256" key="5">
    <source>
        <dbReference type="ARBA" id="ARBA00023136"/>
    </source>
</evidence>
<evidence type="ECO:0000256" key="3">
    <source>
        <dbReference type="ARBA" id="ARBA00022692"/>
    </source>
</evidence>
<keyword evidence="8" id="KW-1185">Reference proteome</keyword>
<reference evidence="7 8" key="1">
    <citation type="submission" date="2021-04" db="EMBL/GenBank/DDBJ databases">
        <title>The genome sequence of Ideonella sp. 3Y2.</title>
        <authorList>
            <person name="Liu Y."/>
        </authorList>
    </citation>
    <scope>NUCLEOTIDE SEQUENCE [LARGE SCALE GENOMIC DNA]</scope>
    <source>
        <strain evidence="7 8">3Y2</strain>
    </source>
</reference>
<dbReference type="CDD" id="cd06662">
    <property type="entry name" value="SURF1"/>
    <property type="match status" value="1"/>
</dbReference>
<protein>
    <recommendedName>
        <fullName evidence="6">SURF1-like protein</fullName>
    </recommendedName>
</protein>
<dbReference type="InterPro" id="IPR045214">
    <property type="entry name" value="Surf1/Surf4"/>
</dbReference>
<name>A0A941BKS4_9BURK</name>
<dbReference type="PANTHER" id="PTHR23427">
    <property type="entry name" value="SURFEIT LOCUS PROTEIN"/>
    <property type="match status" value="1"/>
</dbReference>
<dbReference type="InterPro" id="IPR002994">
    <property type="entry name" value="Surf1/Shy1"/>
</dbReference>
<dbReference type="Pfam" id="PF02104">
    <property type="entry name" value="SURF1"/>
    <property type="match status" value="1"/>
</dbReference>
<keyword evidence="4 6" id="KW-1133">Transmembrane helix</keyword>
<comment type="caution">
    <text evidence="7">The sequence shown here is derived from an EMBL/GenBank/DDBJ whole genome shotgun (WGS) entry which is preliminary data.</text>
</comment>
<dbReference type="PANTHER" id="PTHR23427:SF2">
    <property type="entry name" value="SURFEIT LOCUS PROTEIN 1"/>
    <property type="match status" value="1"/>
</dbReference>
<dbReference type="Proteomes" id="UP000676246">
    <property type="component" value="Unassembled WGS sequence"/>
</dbReference>
<proteinExistence type="inferred from homology"/>
<keyword evidence="3 6" id="KW-0812">Transmembrane</keyword>
<gene>
    <name evidence="7" type="ORF">KAK03_08050</name>
</gene>
<evidence type="ECO:0000256" key="4">
    <source>
        <dbReference type="ARBA" id="ARBA00022989"/>
    </source>
</evidence>
<dbReference type="AlphaFoldDB" id="A0A941BKS4"/>
<sequence length="241" mass="27048">MSSLRTAPRPRRWGLWLVVLACAVCLGMSAFQLWRAHVKAQRYDQIQAAIASGPVSLNDVLARGGDLGALPLHTLTLRGTWLPEHTLFLDNQIRRRWVGYHVLTPFRLEGSALVVLVNRGWVQAPRLRSDLPQVVTAPGLVQLTGQARPFPQRVFELAPDVSPGRVWQHVTEERYRARSGLAATDRIAPFLLLQLSPSEDGLAREWEEPQHPALHHLGYAAMWLVFALLAIGYGWLSRSRP</sequence>
<keyword evidence="5 6" id="KW-0472">Membrane</keyword>
<feature type="transmembrane region" description="Helical" evidence="6">
    <location>
        <begin position="217"/>
        <end position="236"/>
    </location>
</feature>
<dbReference type="RefSeq" id="WP_210853183.1">
    <property type="nucleotide sequence ID" value="NZ_JAGQDD010000004.1"/>
</dbReference>
<evidence type="ECO:0000256" key="6">
    <source>
        <dbReference type="RuleBase" id="RU363076"/>
    </source>
</evidence>
<dbReference type="EMBL" id="JAGQDD010000004">
    <property type="protein sequence ID" value="MBQ0930439.1"/>
    <property type="molecule type" value="Genomic_DNA"/>
</dbReference>
<evidence type="ECO:0000313" key="8">
    <source>
        <dbReference type="Proteomes" id="UP000676246"/>
    </source>
</evidence>
<keyword evidence="6" id="KW-1003">Cell membrane</keyword>